<dbReference type="EMBL" id="LT629740">
    <property type="protein sequence ID" value="SDT63007.1"/>
    <property type="molecule type" value="Genomic_DNA"/>
</dbReference>
<protein>
    <submittedName>
        <fullName evidence="2">Uncharacterized protein</fullName>
    </submittedName>
</protein>
<feature type="signal peptide" evidence="1">
    <location>
        <begin position="1"/>
        <end position="22"/>
    </location>
</feature>
<evidence type="ECO:0000256" key="1">
    <source>
        <dbReference type="SAM" id="SignalP"/>
    </source>
</evidence>
<accession>A0A1H2BY84</accession>
<organism evidence="2 3">
    <name type="scientific">Mucilaginibacter mallensis</name>
    <dbReference type="NCBI Taxonomy" id="652787"/>
    <lineage>
        <taxon>Bacteria</taxon>
        <taxon>Pseudomonadati</taxon>
        <taxon>Bacteroidota</taxon>
        <taxon>Sphingobacteriia</taxon>
        <taxon>Sphingobacteriales</taxon>
        <taxon>Sphingobacteriaceae</taxon>
        <taxon>Mucilaginibacter</taxon>
    </lineage>
</organism>
<evidence type="ECO:0000313" key="3">
    <source>
        <dbReference type="Proteomes" id="UP000199679"/>
    </source>
</evidence>
<feature type="chain" id="PRO_5009270526" evidence="1">
    <location>
        <begin position="23"/>
        <end position="197"/>
    </location>
</feature>
<keyword evidence="3" id="KW-1185">Reference proteome</keyword>
<dbReference type="Proteomes" id="UP000199679">
    <property type="component" value="Chromosome I"/>
</dbReference>
<evidence type="ECO:0000313" key="2">
    <source>
        <dbReference type="EMBL" id="SDT63007.1"/>
    </source>
</evidence>
<proteinExistence type="predicted"/>
<keyword evidence="1" id="KW-0732">Signal</keyword>
<reference evidence="2 3" key="1">
    <citation type="submission" date="2016-10" db="EMBL/GenBank/DDBJ databases">
        <authorList>
            <person name="de Groot N.N."/>
        </authorList>
    </citation>
    <scope>NUCLEOTIDE SEQUENCE [LARGE SCALE GENOMIC DNA]</scope>
    <source>
        <strain evidence="2 3">MP1X4</strain>
    </source>
</reference>
<gene>
    <name evidence="2" type="ORF">SAMN05216490_4444</name>
</gene>
<name>A0A1H2BY84_MUCMA</name>
<dbReference type="AlphaFoldDB" id="A0A1H2BY84"/>
<sequence length="197" mass="22264">MMKRPLLLLALLFLMKAGYGQQAPYTLPLPQNWGTETIKLPIDFAPKIALKGVEELRFTPGWGDSKSGEYWSYIFMWFVDGKPNLNSDTLTSYLTQYFNGLYISNLKNKTAPLPANFTKAEVKKVNTLPNDQQTYEGTIATLDFLTGQPISFFARVHIRNFDKIKHTAVLFEISPQAYSQPAWGSLDAVVGEFRVAE</sequence>